<evidence type="ECO:0000313" key="4">
    <source>
        <dbReference type="Proteomes" id="UP000053528"/>
    </source>
</evidence>
<evidence type="ECO:0008006" key="5">
    <source>
        <dbReference type="Google" id="ProtNLM"/>
    </source>
</evidence>
<comment type="similarity">
    <text evidence="1">Belongs to the cycloisomerase 2 family.</text>
</comment>
<sequence>MERLMSTTYTYVACRDEGSIEAYVLDDAEGRLNRFAVVEGLEDVAMLAMDHRRGILYAGQGGASHEHPLLWVFTVVAGGRLVLRGTAHLPCSAAYLEFDPTSGDEHPAVAGSVGRDGLLGASYFGDAVFRVMLDSQGLPQEGQPAWIDDAAGRGMRCVVPSPDGRHVYATSLVDDRVVIYRRGATGEPPLVRSGTVNAPAGSGPRHVMVHPEGTHVALLTELSGEILTFHRDAETGELAEFARVRVDEPEDELAPGYVRGEGCGPLHIDGDEHSDADEQDSGLPERPMWAAGLMHARGANYILATERTTSALTVFDTGSQPRRRARTRTEERPRAAAVAPGRELVLVAGELSGHISVYRITEHGILNPTQRVATGARPAAFEFYRK</sequence>
<gene>
    <name evidence="3" type="ORF">HMPREF2128_06675</name>
</gene>
<evidence type="ECO:0000313" key="3">
    <source>
        <dbReference type="EMBL" id="KGF20160.1"/>
    </source>
</evidence>
<organism evidence="3 4">
    <name type="scientific">Pseudoglutamicibacter albus DNF00011</name>
    <dbReference type="NCBI Taxonomy" id="1401063"/>
    <lineage>
        <taxon>Bacteria</taxon>
        <taxon>Bacillati</taxon>
        <taxon>Actinomycetota</taxon>
        <taxon>Actinomycetes</taxon>
        <taxon>Micrococcales</taxon>
        <taxon>Micrococcaceae</taxon>
        <taxon>Pseudoglutamicibacter</taxon>
    </lineage>
</organism>
<dbReference type="Proteomes" id="UP000053528">
    <property type="component" value="Unassembled WGS sequence"/>
</dbReference>
<dbReference type="InterPro" id="IPR050282">
    <property type="entry name" value="Cycloisomerase_2"/>
</dbReference>
<dbReference type="PANTHER" id="PTHR30344:SF1">
    <property type="entry name" value="6-PHOSPHOGLUCONOLACTONASE"/>
    <property type="match status" value="1"/>
</dbReference>
<dbReference type="SUPFAM" id="SSF75011">
    <property type="entry name" value="3-carboxy-cis,cis-mucoante lactonizing enzyme"/>
    <property type="match status" value="1"/>
</dbReference>
<dbReference type="InterPro" id="IPR015943">
    <property type="entry name" value="WD40/YVTN_repeat-like_dom_sf"/>
</dbReference>
<dbReference type="AlphaFoldDB" id="A0A095YCH8"/>
<accession>A0A095YCH8</accession>
<proteinExistence type="inferred from homology"/>
<name>A0A095YCH8_9MICC</name>
<dbReference type="EMBL" id="JRNH01000021">
    <property type="protein sequence ID" value="KGF20160.1"/>
    <property type="molecule type" value="Genomic_DNA"/>
</dbReference>
<feature type="region of interest" description="Disordered" evidence="2">
    <location>
        <begin position="254"/>
        <end position="285"/>
    </location>
</feature>
<dbReference type="GO" id="GO:0017057">
    <property type="term" value="F:6-phosphogluconolactonase activity"/>
    <property type="evidence" value="ECO:0007669"/>
    <property type="project" value="TreeGrafter"/>
</dbReference>
<evidence type="ECO:0000256" key="1">
    <source>
        <dbReference type="ARBA" id="ARBA00005564"/>
    </source>
</evidence>
<dbReference type="Gene3D" id="2.130.10.10">
    <property type="entry name" value="YVTN repeat-like/Quinoprotein amine dehydrogenase"/>
    <property type="match status" value="1"/>
</dbReference>
<reference evidence="3 4" key="1">
    <citation type="submission" date="2014-07" db="EMBL/GenBank/DDBJ databases">
        <authorList>
            <person name="McCorrison J."/>
            <person name="Sanka R."/>
            <person name="Torralba M."/>
            <person name="Gillis M."/>
            <person name="Haft D.H."/>
            <person name="Methe B."/>
            <person name="Sutton G."/>
            <person name="Nelson K.E."/>
        </authorList>
    </citation>
    <scope>NUCLEOTIDE SEQUENCE [LARGE SCALE GENOMIC DNA]</scope>
    <source>
        <strain evidence="3 4">DNF00011</strain>
    </source>
</reference>
<comment type="caution">
    <text evidence="3">The sequence shown here is derived from an EMBL/GenBank/DDBJ whole genome shotgun (WGS) entry which is preliminary data.</text>
</comment>
<dbReference type="PANTHER" id="PTHR30344">
    <property type="entry name" value="6-PHOSPHOGLUCONOLACTONASE-RELATED"/>
    <property type="match status" value="1"/>
</dbReference>
<dbReference type="Pfam" id="PF10282">
    <property type="entry name" value="Lactonase"/>
    <property type="match status" value="1"/>
</dbReference>
<dbReference type="GO" id="GO:0005829">
    <property type="term" value="C:cytosol"/>
    <property type="evidence" value="ECO:0007669"/>
    <property type="project" value="TreeGrafter"/>
</dbReference>
<dbReference type="InterPro" id="IPR019405">
    <property type="entry name" value="Lactonase_7-beta_prop"/>
</dbReference>
<protein>
    <recommendedName>
        <fullName evidence="5">6-phosphogluconolactonase</fullName>
    </recommendedName>
</protein>
<evidence type="ECO:0000256" key="2">
    <source>
        <dbReference type="SAM" id="MobiDB-lite"/>
    </source>
</evidence>